<proteinExistence type="predicted"/>
<keyword evidence="3 6" id="KW-0812">Transmembrane</keyword>
<feature type="transmembrane region" description="Helical" evidence="6">
    <location>
        <begin position="289"/>
        <end position="312"/>
    </location>
</feature>
<evidence type="ECO:0000313" key="7">
    <source>
        <dbReference type="EMBL" id="AUI67988.1"/>
    </source>
</evidence>
<evidence type="ECO:0000256" key="1">
    <source>
        <dbReference type="ARBA" id="ARBA00004651"/>
    </source>
</evidence>
<feature type="transmembrane region" description="Helical" evidence="6">
    <location>
        <begin position="259"/>
        <end position="277"/>
    </location>
</feature>
<keyword evidence="2" id="KW-1003">Cell membrane</keyword>
<evidence type="ECO:0000256" key="6">
    <source>
        <dbReference type="SAM" id="Phobius"/>
    </source>
</evidence>
<evidence type="ECO:0000256" key="5">
    <source>
        <dbReference type="ARBA" id="ARBA00023136"/>
    </source>
</evidence>
<dbReference type="Pfam" id="PF03706">
    <property type="entry name" value="LPG_synthase_TM"/>
    <property type="match status" value="1"/>
</dbReference>
<keyword evidence="8" id="KW-1185">Reference proteome</keyword>
<gene>
    <name evidence="7" type="ORF">BLE401_04240</name>
</gene>
<dbReference type="Proteomes" id="UP000234271">
    <property type="component" value="Chromosome"/>
</dbReference>
<dbReference type="RefSeq" id="WP_062148145.1">
    <property type="nucleotide sequence ID" value="NZ_CP012373.2"/>
</dbReference>
<dbReference type="AlphaFoldDB" id="A0A2N9YBY6"/>
<name>A0A2N9YBY6_9GAMM</name>
<reference evidence="8" key="1">
    <citation type="submission" date="2016-12" db="EMBL/GenBank/DDBJ databases">
        <title>Complete Genome Sequence of Beggiatoa leptomitiformis D-401.</title>
        <authorList>
            <person name="Fomenkov A."/>
            <person name="Vincze T."/>
            <person name="Grabovich M."/>
            <person name="Anton B.P."/>
            <person name="Dubinina G."/>
            <person name="Orlova M."/>
            <person name="Belousova E."/>
            <person name="Roberts R.J."/>
        </authorList>
    </citation>
    <scope>NUCLEOTIDE SEQUENCE [LARGE SCALE GENOMIC DNA]</scope>
    <source>
        <strain evidence="8">D-401</strain>
    </source>
</reference>
<evidence type="ECO:0000256" key="2">
    <source>
        <dbReference type="ARBA" id="ARBA00022475"/>
    </source>
</evidence>
<evidence type="ECO:0000256" key="4">
    <source>
        <dbReference type="ARBA" id="ARBA00022989"/>
    </source>
</evidence>
<dbReference type="InterPro" id="IPR022791">
    <property type="entry name" value="L-PG_synthase/AglD"/>
</dbReference>
<accession>A0A2N9YBY6</accession>
<feature type="transmembrane region" description="Helical" evidence="6">
    <location>
        <begin position="145"/>
        <end position="169"/>
    </location>
</feature>
<keyword evidence="4 6" id="KW-1133">Transmembrane helix</keyword>
<feature type="transmembrane region" description="Helical" evidence="6">
    <location>
        <begin position="74"/>
        <end position="91"/>
    </location>
</feature>
<dbReference type="GO" id="GO:0005886">
    <property type="term" value="C:plasma membrane"/>
    <property type="evidence" value="ECO:0007669"/>
    <property type="project" value="UniProtKB-SubCell"/>
</dbReference>
<sequence length="324" mass="36173">MNKKHKLIIVGTLFSLLLLIFVLARLDWQLFLTALTQLSFNHLLFAILGILCIVLLRAFRWLLIANTGLQQFKAFWQAAAIGFLGNMIYPLRAGEVLRVLAIHHFIGLPFGKALSSSVIDRMLDMMMVGIFMLFVIWLHGSQIDASVGVGAVGVFIICVLILSILLFMADKLLIYAKKWHFQKHWQTRLLHWYSHGLQGIIDFRQAPYALAVVPITLIIFLGDYYILWQIMTAFGWTLPYSAAITVGVFIMLGASLPSAPGYIGIYQVAAILALKLYDIDSSTAVAYSVVLQLIQFAVLGIQGGLVTLYCGFHLSKDPQTVSNH</sequence>
<protein>
    <submittedName>
        <fullName evidence="7">Flippase-like domain-containing protein</fullName>
    </submittedName>
</protein>
<feature type="transmembrane region" description="Helical" evidence="6">
    <location>
        <begin position="122"/>
        <end position="139"/>
    </location>
</feature>
<dbReference type="STRING" id="288004.AL038_01800"/>
<dbReference type="OrthoDB" id="9786506at2"/>
<dbReference type="KEGG" id="blep:AL038_01800"/>
<dbReference type="PANTHER" id="PTHR39087:SF2">
    <property type="entry name" value="UPF0104 MEMBRANE PROTEIN MJ1595"/>
    <property type="match status" value="1"/>
</dbReference>
<evidence type="ECO:0000313" key="8">
    <source>
        <dbReference type="Proteomes" id="UP000234271"/>
    </source>
</evidence>
<organism evidence="7 8">
    <name type="scientific">Beggiatoa leptomitoformis</name>
    <dbReference type="NCBI Taxonomy" id="288004"/>
    <lineage>
        <taxon>Bacteria</taxon>
        <taxon>Pseudomonadati</taxon>
        <taxon>Pseudomonadota</taxon>
        <taxon>Gammaproteobacteria</taxon>
        <taxon>Thiotrichales</taxon>
        <taxon>Thiotrichaceae</taxon>
        <taxon>Beggiatoa</taxon>
    </lineage>
</organism>
<evidence type="ECO:0000256" key="3">
    <source>
        <dbReference type="ARBA" id="ARBA00022692"/>
    </source>
</evidence>
<dbReference type="EMBL" id="CP018889">
    <property type="protein sequence ID" value="AUI67988.1"/>
    <property type="molecule type" value="Genomic_DNA"/>
</dbReference>
<dbReference type="PANTHER" id="PTHR39087">
    <property type="entry name" value="UPF0104 MEMBRANE PROTEIN MJ1595"/>
    <property type="match status" value="1"/>
</dbReference>
<feature type="transmembrane region" description="Helical" evidence="6">
    <location>
        <begin position="208"/>
        <end position="227"/>
    </location>
</feature>
<dbReference type="NCBIfam" id="TIGR00374">
    <property type="entry name" value="flippase-like domain"/>
    <property type="match status" value="1"/>
</dbReference>
<comment type="subcellular location">
    <subcellularLocation>
        <location evidence="1">Cell membrane</location>
        <topology evidence="1">Multi-pass membrane protein</topology>
    </subcellularLocation>
</comment>
<keyword evidence="5 6" id="KW-0472">Membrane</keyword>
<feature type="transmembrane region" description="Helical" evidence="6">
    <location>
        <begin position="40"/>
        <end position="62"/>
    </location>
</feature>
<feature type="transmembrane region" description="Helical" evidence="6">
    <location>
        <begin position="233"/>
        <end position="252"/>
    </location>
</feature>